<dbReference type="VEuPathDB" id="FungiDB:TSTA_005960"/>
<organism evidence="3 4">
    <name type="scientific">Talaromyces stipitatus (strain ATCC 10500 / CBS 375.48 / QM 6759 / NRRL 1006)</name>
    <name type="common">Penicillium stipitatum</name>
    <dbReference type="NCBI Taxonomy" id="441959"/>
    <lineage>
        <taxon>Eukaryota</taxon>
        <taxon>Fungi</taxon>
        <taxon>Dikarya</taxon>
        <taxon>Ascomycota</taxon>
        <taxon>Pezizomycotina</taxon>
        <taxon>Eurotiomycetes</taxon>
        <taxon>Eurotiomycetidae</taxon>
        <taxon>Eurotiales</taxon>
        <taxon>Trichocomaceae</taxon>
        <taxon>Talaromyces</taxon>
        <taxon>Talaromyces sect. Talaromyces</taxon>
    </lineage>
</organism>
<dbReference type="PANTHER" id="PTHR31569:SF4">
    <property type="entry name" value="SWIM-TYPE DOMAIN-CONTAINING PROTEIN"/>
    <property type="match status" value="1"/>
</dbReference>
<reference evidence="4" key="1">
    <citation type="journal article" date="2015" name="Genome Announc.">
        <title>Genome sequence of the AIDS-associated pathogen Penicillium marneffei (ATCC18224) and its near taxonomic relative Talaromyces stipitatus (ATCC10500).</title>
        <authorList>
            <person name="Nierman W.C."/>
            <person name="Fedorova-Abrams N.D."/>
            <person name="Andrianopoulos A."/>
        </authorList>
    </citation>
    <scope>NUCLEOTIDE SEQUENCE [LARGE SCALE GENOMIC DNA]</scope>
    <source>
        <strain evidence="4">ATCC 10500 / CBS 375.48 / QM 6759 / NRRL 1006</strain>
    </source>
</reference>
<dbReference type="InterPro" id="IPR018289">
    <property type="entry name" value="MULE_transposase_dom"/>
</dbReference>
<name>B8MTT1_TALSN</name>
<gene>
    <name evidence="3" type="ORF">TSTA_005960</name>
</gene>
<evidence type="ECO:0000313" key="4">
    <source>
        <dbReference type="Proteomes" id="UP000001745"/>
    </source>
</evidence>
<dbReference type="Proteomes" id="UP000001745">
    <property type="component" value="Unassembled WGS sequence"/>
</dbReference>
<dbReference type="OrthoDB" id="4368270at2759"/>
<sequence length="568" mass="65526">METPFDQAYESRDKMLAELRRYALSQGYVITTIRSNPGKNITIGCDRGGEYTDRINALDGAKRRRTSTRRIGCSFRLYGYVHSRGPQADGRWRIKVKNLEHSHELEGDLIAHPAARTITSEQRITICNQLDEGIPPRQIISLIKKSDPTLLIIPMDLYNLRKAFLREQLAGRTPIQYLQEQLLIHKWKFAFKQDIEGCITFFMFAHPESIQYANQFNRVFILDCTYKTNRYEMPLLHIIGVSPSNTTFSVAFCFMQNEQEESYKWALKTFFSWLESPMFQLPVLCTDRDLAILATLRDDYPESPHLLCLWHINKNIAAKVKEYFATSEAWDEFLSGWQSLVNSPTEHEYEARLLDFDKKYQSVSPYALRYIKETWLIYKEKASTGDILTVWGRVRHAVHKQIDALVYEVRHDQLNSLIFCQSFLYSQINQRASHYAINRVHDQVNIAKRATSLAPLPECSNSFTRTMGLPCAHRIARLLEKKHPIPLTDIHPFWRQNIAPDNRSEYLPLLEPRLPIPKAKRSDKKGGNPKVDVEKGTPTATATGKRKAPSKCSNCGVIGHTIRSCKVK</sequence>
<dbReference type="InterPro" id="IPR052579">
    <property type="entry name" value="Zinc_finger_SWIM"/>
</dbReference>
<protein>
    <recommendedName>
        <fullName evidence="2">MULE transposase domain-containing protein</fullName>
    </recommendedName>
</protein>
<dbReference type="OMA" id="QEESYKW"/>
<dbReference type="EMBL" id="EQ962660">
    <property type="protein sequence ID" value="EED12566.1"/>
    <property type="molecule type" value="Genomic_DNA"/>
</dbReference>
<evidence type="ECO:0000313" key="3">
    <source>
        <dbReference type="EMBL" id="EED12566.1"/>
    </source>
</evidence>
<dbReference type="AlphaFoldDB" id="B8MTT1"/>
<feature type="region of interest" description="Disordered" evidence="1">
    <location>
        <begin position="517"/>
        <end position="552"/>
    </location>
</feature>
<dbReference type="GeneID" id="8105569"/>
<evidence type="ECO:0000259" key="2">
    <source>
        <dbReference type="Pfam" id="PF10551"/>
    </source>
</evidence>
<feature type="domain" description="MULE transposase" evidence="2">
    <location>
        <begin position="220"/>
        <end position="315"/>
    </location>
</feature>
<dbReference type="HOGENOM" id="CLU_013727_5_1_1"/>
<dbReference type="Pfam" id="PF10551">
    <property type="entry name" value="MULE"/>
    <property type="match status" value="1"/>
</dbReference>
<dbReference type="InParanoid" id="B8MTT1"/>
<dbReference type="PhylomeDB" id="B8MTT1"/>
<dbReference type="STRING" id="441959.B8MTT1"/>
<dbReference type="eggNOG" id="ENOG502RUBW">
    <property type="taxonomic scope" value="Eukaryota"/>
</dbReference>
<proteinExistence type="predicted"/>
<keyword evidence="4" id="KW-1185">Reference proteome</keyword>
<accession>B8MTT1</accession>
<dbReference type="PANTHER" id="PTHR31569">
    <property type="entry name" value="SWIM-TYPE DOMAIN-CONTAINING PROTEIN"/>
    <property type="match status" value="1"/>
</dbReference>
<evidence type="ECO:0000256" key="1">
    <source>
        <dbReference type="SAM" id="MobiDB-lite"/>
    </source>
</evidence>
<dbReference type="RefSeq" id="XP_002488220.1">
    <property type="nucleotide sequence ID" value="XM_002488175.1"/>
</dbReference>